<reference evidence="1" key="2">
    <citation type="journal article" date="2024" name="Environ. Microbiol.">
        <title>Genome analysis and description of Tunturibacter gen. nov. expands the diversity of Terriglobia in tundra soils.</title>
        <authorList>
            <person name="Messyasz A."/>
            <person name="Mannisto M.K."/>
            <person name="Kerkhof L.J."/>
            <person name="Haggblom M.M."/>
        </authorList>
    </citation>
    <scope>NUCLEOTIDE SEQUENCE</scope>
    <source>
        <strain evidence="1">X5P6</strain>
    </source>
</reference>
<dbReference type="RefSeq" id="WP_353064687.1">
    <property type="nucleotide sequence ID" value="NZ_CP132942.1"/>
</dbReference>
<proteinExistence type="predicted"/>
<accession>A0AAU7ZSA2</accession>
<reference evidence="1" key="1">
    <citation type="submission" date="2023-08" db="EMBL/GenBank/DDBJ databases">
        <authorList>
            <person name="Messyasz A."/>
            <person name="Mannisto M.K."/>
            <person name="Kerkhof L.J."/>
            <person name="Haggblom M."/>
        </authorList>
    </citation>
    <scope>NUCLEOTIDE SEQUENCE</scope>
    <source>
        <strain evidence="1">X5P6</strain>
    </source>
</reference>
<sequence>MRVALGIAFAMVAVAPFFGRWRANVWLKKHIPVEPTMKSLPEIA</sequence>
<gene>
    <name evidence="1" type="ORF">RBB77_02845</name>
</gene>
<name>A0AAU7ZSA2_9BACT</name>
<dbReference type="EMBL" id="CP132942">
    <property type="protein sequence ID" value="XCB33842.1"/>
    <property type="molecule type" value="Genomic_DNA"/>
</dbReference>
<protein>
    <submittedName>
        <fullName evidence="1">Uncharacterized protein</fullName>
    </submittedName>
</protein>
<organism evidence="1">
    <name type="scientific">Tunturiibacter psychrotolerans</name>
    <dbReference type="NCBI Taxonomy" id="3069686"/>
    <lineage>
        <taxon>Bacteria</taxon>
        <taxon>Pseudomonadati</taxon>
        <taxon>Acidobacteriota</taxon>
        <taxon>Terriglobia</taxon>
        <taxon>Terriglobales</taxon>
        <taxon>Acidobacteriaceae</taxon>
        <taxon>Tunturiibacter</taxon>
    </lineage>
</organism>
<dbReference type="AlphaFoldDB" id="A0AAU7ZSA2"/>
<evidence type="ECO:0000313" key="1">
    <source>
        <dbReference type="EMBL" id="XCB33842.1"/>
    </source>
</evidence>
<dbReference type="KEGG" id="tpsc:RBB77_02845"/>